<dbReference type="Proteomes" id="UP001381693">
    <property type="component" value="Unassembled WGS sequence"/>
</dbReference>
<reference evidence="3 4" key="1">
    <citation type="submission" date="2023-11" db="EMBL/GenBank/DDBJ databases">
        <title>Halocaridina rubra genome assembly.</title>
        <authorList>
            <person name="Smith C."/>
        </authorList>
    </citation>
    <scope>NUCLEOTIDE SEQUENCE [LARGE SCALE GENOMIC DNA]</scope>
    <source>
        <strain evidence="3">EP-1</strain>
        <tissue evidence="3">Whole</tissue>
    </source>
</reference>
<evidence type="ECO:0000256" key="1">
    <source>
        <dbReference type="ARBA" id="ARBA00023180"/>
    </source>
</evidence>
<dbReference type="Pfam" id="PF00135">
    <property type="entry name" value="COesterase"/>
    <property type="match status" value="1"/>
</dbReference>
<proteinExistence type="predicted"/>
<keyword evidence="4" id="KW-1185">Reference proteome</keyword>
<evidence type="ECO:0000259" key="2">
    <source>
        <dbReference type="Pfam" id="PF00135"/>
    </source>
</evidence>
<sequence>MESGSAFSPWSRGRDFSRTSQEIGAKFNCPTNDTNDMITCLQGKNAILVEETYWDFPDWNYQPFYFAPRIDGDYIPDDPVTLVGEGRYAHVPVMMGVNQHEGSLISGEMYWMPQLIDSLVQNFSVNGQPSLELYDDEDPLATATKVYNYYLGGLNFDYDLADNVTKLYSDRLFMVPMDWLSQMTSDVDVVYTWELQHKGKLSILGLYAGLNDSLAERWICHADELQYLFSSWILGDSDIPEDIIVKDLYTTMWTNFAKAGNPTPDGSLGFIWEPTNSADLRYLPITANVPLTMETDQRAVDRAFWESLPLRINNLMRP</sequence>
<protein>
    <recommendedName>
        <fullName evidence="2">Carboxylesterase type B domain-containing protein</fullName>
    </recommendedName>
</protein>
<dbReference type="InterPro" id="IPR002018">
    <property type="entry name" value="CarbesteraseB"/>
</dbReference>
<dbReference type="InterPro" id="IPR029058">
    <property type="entry name" value="AB_hydrolase_fold"/>
</dbReference>
<organism evidence="3 4">
    <name type="scientific">Halocaridina rubra</name>
    <name type="common">Hawaiian red shrimp</name>
    <dbReference type="NCBI Taxonomy" id="373956"/>
    <lineage>
        <taxon>Eukaryota</taxon>
        <taxon>Metazoa</taxon>
        <taxon>Ecdysozoa</taxon>
        <taxon>Arthropoda</taxon>
        <taxon>Crustacea</taxon>
        <taxon>Multicrustacea</taxon>
        <taxon>Malacostraca</taxon>
        <taxon>Eumalacostraca</taxon>
        <taxon>Eucarida</taxon>
        <taxon>Decapoda</taxon>
        <taxon>Pleocyemata</taxon>
        <taxon>Caridea</taxon>
        <taxon>Atyoidea</taxon>
        <taxon>Atyidae</taxon>
        <taxon>Halocaridina</taxon>
    </lineage>
</organism>
<feature type="domain" description="Carboxylesterase type B" evidence="2">
    <location>
        <begin position="1"/>
        <end position="303"/>
    </location>
</feature>
<comment type="caution">
    <text evidence="3">The sequence shown here is derived from an EMBL/GenBank/DDBJ whole genome shotgun (WGS) entry which is preliminary data.</text>
</comment>
<keyword evidence="1" id="KW-0325">Glycoprotein</keyword>
<dbReference type="SUPFAM" id="SSF53474">
    <property type="entry name" value="alpha/beta-Hydrolases"/>
    <property type="match status" value="1"/>
</dbReference>
<gene>
    <name evidence="3" type="ORF">SK128_003709</name>
</gene>
<dbReference type="EMBL" id="JAXCGZ010007619">
    <property type="protein sequence ID" value="KAK7078948.1"/>
    <property type="molecule type" value="Genomic_DNA"/>
</dbReference>
<name>A0AAN8XCK2_HALRR</name>
<accession>A0AAN8XCK2</accession>
<dbReference type="InterPro" id="IPR050309">
    <property type="entry name" value="Type-B_Carboxylest/Lipase"/>
</dbReference>
<dbReference type="PANTHER" id="PTHR11559">
    <property type="entry name" value="CARBOXYLESTERASE"/>
    <property type="match status" value="1"/>
</dbReference>
<evidence type="ECO:0000313" key="4">
    <source>
        <dbReference type="Proteomes" id="UP001381693"/>
    </source>
</evidence>
<evidence type="ECO:0000313" key="3">
    <source>
        <dbReference type="EMBL" id="KAK7078948.1"/>
    </source>
</evidence>
<dbReference type="AlphaFoldDB" id="A0AAN8XCK2"/>
<dbReference type="Gene3D" id="3.40.50.1820">
    <property type="entry name" value="alpha/beta hydrolase"/>
    <property type="match status" value="1"/>
</dbReference>